<dbReference type="Gene3D" id="1.20.59.20">
    <property type="match status" value="1"/>
</dbReference>
<comment type="similarity">
    <text evidence="8">Belongs to the tRNA(Ile)-lysidine synthase family.</text>
</comment>
<comment type="subcellular location">
    <subcellularLocation>
        <location evidence="1 8">Cytoplasm</location>
    </subcellularLocation>
</comment>
<dbReference type="RefSeq" id="WP_189573605.1">
    <property type="nucleotide sequence ID" value="NZ_BMXV01000002.1"/>
</dbReference>
<comment type="caution">
    <text evidence="10">The sequence shown here is derived from an EMBL/GenBank/DDBJ whole genome shotgun (WGS) entry which is preliminary data.</text>
</comment>
<dbReference type="NCBIfam" id="TIGR02433">
    <property type="entry name" value="lysidine_TilS_C"/>
    <property type="match status" value="1"/>
</dbReference>
<name>A0ABQ3ASU7_9GAMM</name>
<dbReference type="SUPFAM" id="SSF52402">
    <property type="entry name" value="Adenine nucleotide alpha hydrolases-like"/>
    <property type="match status" value="1"/>
</dbReference>
<dbReference type="Pfam" id="PF09179">
    <property type="entry name" value="TilS"/>
    <property type="match status" value="1"/>
</dbReference>
<evidence type="ECO:0000256" key="7">
    <source>
        <dbReference type="ARBA" id="ARBA00048539"/>
    </source>
</evidence>
<evidence type="ECO:0000256" key="8">
    <source>
        <dbReference type="HAMAP-Rule" id="MF_01161"/>
    </source>
</evidence>
<dbReference type="HAMAP" id="MF_01161">
    <property type="entry name" value="tRNA_Ile_lys_synt"/>
    <property type="match status" value="1"/>
</dbReference>
<dbReference type="Proteomes" id="UP000601597">
    <property type="component" value="Unassembled WGS sequence"/>
</dbReference>
<dbReference type="Pfam" id="PF11734">
    <property type="entry name" value="TilS_C"/>
    <property type="match status" value="1"/>
</dbReference>
<dbReference type="InterPro" id="IPR012796">
    <property type="entry name" value="Lysidine-tRNA-synth_C"/>
</dbReference>
<dbReference type="EC" id="6.3.4.19" evidence="8"/>
<dbReference type="PANTHER" id="PTHR43033:SF1">
    <property type="entry name" value="TRNA(ILE)-LYSIDINE SYNTHASE-RELATED"/>
    <property type="match status" value="1"/>
</dbReference>
<evidence type="ECO:0000313" key="10">
    <source>
        <dbReference type="EMBL" id="GGY64904.1"/>
    </source>
</evidence>
<evidence type="ECO:0000313" key="11">
    <source>
        <dbReference type="Proteomes" id="UP000601597"/>
    </source>
</evidence>
<evidence type="ECO:0000256" key="6">
    <source>
        <dbReference type="ARBA" id="ARBA00022840"/>
    </source>
</evidence>
<keyword evidence="3 8" id="KW-0436">Ligase</keyword>
<dbReference type="Gene3D" id="3.40.50.620">
    <property type="entry name" value="HUPs"/>
    <property type="match status" value="1"/>
</dbReference>
<protein>
    <recommendedName>
        <fullName evidence="8">tRNA(Ile)-lysidine synthase</fullName>
        <ecNumber evidence="8">6.3.4.19</ecNumber>
    </recommendedName>
    <alternativeName>
        <fullName evidence="8">tRNA(Ile)-2-lysyl-cytidine synthase</fullName>
    </alternativeName>
    <alternativeName>
        <fullName evidence="8">tRNA(Ile)-lysidine synthetase</fullName>
    </alternativeName>
</protein>
<dbReference type="SUPFAM" id="SSF82829">
    <property type="entry name" value="MesJ substrate recognition domain-like"/>
    <property type="match status" value="1"/>
</dbReference>
<dbReference type="EMBL" id="BMXV01000002">
    <property type="protein sequence ID" value="GGY64904.1"/>
    <property type="molecule type" value="Genomic_DNA"/>
</dbReference>
<comment type="function">
    <text evidence="8">Ligates lysine onto the cytidine present at position 34 of the AUA codon-specific tRNA(Ile) that contains the anticodon CAU, in an ATP-dependent manner. Cytidine is converted to lysidine, thus changing the amino acid specificity of the tRNA from methionine to isoleucine.</text>
</comment>
<reference evidence="11" key="1">
    <citation type="journal article" date="2019" name="Int. J. Syst. Evol. Microbiol.">
        <title>The Global Catalogue of Microorganisms (GCM) 10K type strain sequencing project: providing services to taxonomists for standard genome sequencing and annotation.</title>
        <authorList>
            <consortium name="The Broad Institute Genomics Platform"/>
            <consortium name="The Broad Institute Genome Sequencing Center for Infectious Disease"/>
            <person name="Wu L."/>
            <person name="Ma J."/>
        </authorList>
    </citation>
    <scope>NUCLEOTIDE SEQUENCE [LARGE SCALE GENOMIC DNA]</scope>
    <source>
        <strain evidence="11">KCTC 22280</strain>
    </source>
</reference>
<comment type="catalytic activity">
    <reaction evidence="7 8">
        <text>cytidine(34) in tRNA(Ile2) + L-lysine + ATP = lysidine(34) in tRNA(Ile2) + AMP + diphosphate + H(+)</text>
        <dbReference type="Rhea" id="RHEA:43744"/>
        <dbReference type="Rhea" id="RHEA-COMP:10625"/>
        <dbReference type="Rhea" id="RHEA-COMP:10670"/>
        <dbReference type="ChEBI" id="CHEBI:15378"/>
        <dbReference type="ChEBI" id="CHEBI:30616"/>
        <dbReference type="ChEBI" id="CHEBI:32551"/>
        <dbReference type="ChEBI" id="CHEBI:33019"/>
        <dbReference type="ChEBI" id="CHEBI:82748"/>
        <dbReference type="ChEBI" id="CHEBI:83665"/>
        <dbReference type="ChEBI" id="CHEBI:456215"/>
        <dbReference type="EC" id="6.3.4.19"/>
    </reaction>
</comment>
<dbReference type="InterPro" id="IPR011063">
    <property type="entry name" value="TilS/TtcA_N"/>
</dbReference>
<proteinExistence type="inferred from homology"/>
<feature type="binding site" evidence="8">
    <location>
        <begin position="34"/>
        <end position="39"/>
    </location>
    <ligand>
        <name>ATP</name>
        <dbReference type="ChEBI" id="CHEBI:30616"/>
    </ligand>
</feature>
<sequence length="436" mass="49323">MTQGGKQPPDAFPPELLAPLEALAASGPVRVALSGGLDSIVLLHLACHVFARRPEILSAIHVNHQLQPDASHFESRCRQICEQLGVPLEVVRVRVDDSPGSIETRARDARYRVFSERLVPGEVLLMAHHQDDQEETLLFRFLRGSGVRGLGGMPAERTLGRGRLVRPWLQVPRRLLRQQALSACWSWVEDPTNADDGFDRNFLRHRILPVLRERWPQLDRRLLATARACRESAELADLLAESHYQQLEAGRDRLSLSGVRALPLVACRNLLQWWLGDSLDRSLGDSEIRDLLDSSDDASPEILAGEFALRRFQDHIYRVPRVRAPLVGDQPLLANEWVTDGDYCLCLRCHGDIDKVPQLRLGHRRGGERLRPGPEGQSRPLKKWLQEQQVPPWERNRLPLVFQGNGELVAIADLWSAPDVAGDEPENGWWLDIRQQ</sequence>
<keyword evidence="4 8" id="KW-0819">tRNA processing</keyword>
<dbReference type="InterPro" id="IPR015262">
    <property type="entry name" value="tRNA_Ile_lys_synt_subst-bd"/>
</dbReference>
<evidence type="ECO:0000256" key="1">
    <source>
        <dbReference type="ARBA" id="ARBA00004496"/>
    </source>
</evidence>
<dbReference type="InterPro" id="IPR012094">
    <property type="entry name" value="tRNA_Ile_lys_synt"/>
</dbReference>
<comment type="domain">
    <text evidence="8">The N-terminal region contains the highly conserved SGGXDS motif, predicted to be a P-loop motif involved in ATP binding.</text>
</comment>
<dbReference type="SMART" id="SM00977">
    <property type="entry name" value="TilS_C"/>
    <property type="match status" value="1"/>
</dbReference>
<keyword evidence="2 8" id="KW-0963">Cytoplasm</keyword>
<evidence type="ECO:0000256" key="3">
    <source>
        <dbReference type="ARBA" id="ARBA00022598"/>
    </source>
</evidence>
<keyword evidence="5 8" id="KW-0547">Nucleotide-binding</keyword>
<keyword evidence="6 8" id="KW-0067">ATP-binding</keyword>
<gene>
    <name evidence="8 10" type="primary">tilS</name>
    <name evidence="10" type="ORF">GCM10007071_09500</name>
</gene>
<evidence type="ECO:0000256" key="4">
    <source>
        <dbReference type="ARBA" id="ARBA00022694"/>
    </source>
</evidence>
<dbReference type="CDD" id="cd01992">
    <property type="entry name" value="TilS_N"/>
    <property type="match status" value="1"/>
</dbReference>
<dbReference type="PANTHER" id="PTHR43033">
    <property type="entry name" value="TRNA(ILE)-LYSIDINE SYNTHASE-RELATED"/>
    <property type="match status" value="1"/>
</dbReference>
<dbReference type="SUPFAM" id="SSF56037">
    <property type="entry name" value="PheT/TilS domain"/>
    <property type="match status" value="1"/>
</dbReference>
<evidence type="ECO:0000256" key="5">
    <source>
        <dbReference type="ARBA" id="ARBA00022741"/>
    </source>
</evidence>
<dbReference type="InterPro" id="IPR014729">
    <property type="entry name" value="Rossmann-like_a/b/a_fold"/>
</dbReference>
<dbReference type="InterPro" id="IPR012795">
    <property type="entry name" value="tRNA_Ile_lys_synt_N"/>
</dbReference>
<organism evidence="10 11">
    <name type="scientific">Marinobacter zhanjiangensis</name>
    <dbReference type="NCBI Taxonomy" id="578215"/>
    <lineage>
        <taxon>Bacteria</taxon>
        <taxon>Pseudomonadati</taxon>
        <taxon>Pseudomonadota</taxon>
        <taxon>Gammaproteobacteria</taxon>
        <taxon>Pseudomonadales</taxon>
        <taxon>Marinobacteraceae</taxon>
        <taxon>Marinobacter</taxon>
    </lineage>
</organism>
<evidence type="ECO:0000256" key="2">
    <source>
        <dbReference type="ARBA" id="ARBA00022490"/>
    </source>
</evidence>
<dbReference type="NCBIfam" id="TIGR02432">
    <property type="entry name" value="lysidine_TilS_N"/>
    <property type="match status" value="1"/>
</dbReference>
<keyword evidence="11" id="KW-1185">Reference proteome</keyword>
<accession>A0ABQ3ASU7</accession>
<dbReference type="Pfam" id="PF01171">
    <property type="entry name" value="ATP_bind_3"/>
    <property type="match status" value="1"/>
</dbReference>
<evidence type="ECO:0000259" key="9">
    <source>
        <dbReference type="SMART" id="SM00977"/>
    </source>
</evidence>
<feature type="domain" description="Lysidine-tRNA(Ile) synthetase C-terminal" evidence="9">
    <location>
        <begin position="359"/>
        <end position="433"/>
    </location>
</feature>